<gene>
    <name evidence="9" type="ORF">DSTB1V02_LOCUS11945</name>
</gene>
<evidence type="ECO:0000259" key="8">
    <source>
        <dbReference type="Pfam" id="PF01061"/>
    </source>
</evidence>
<feature type="transmembrane region" description="Helical" evidence="7">
    <location>
        <begin position="175"/>
        <end position="200"/>
    </location>
</feature>
<evidence type="ECO:0000313" key="10">
    <source>
        <dbReference type="Proteomes" id="UP000677054"/>
    </source>
</evidence>
<dbReference type="EMBL" id="LR903700">
    <property type="protein sequence ID" value="CAD7252187.1"/>
    <property type="molecule type" value="Genomic_DNA"/>
</dbReference>
<feature type="transmembrane region" description="Helical" evidence="7">
    <location>
        <begin position="212"/>
        <end position="233"/>
    </location>
</feature>
<evidence type="ECO:0000256" key="6">
    <source>
        <dbReference type="SAM" id="MobiDB-lite"/>
    </source>
</evidence>
<accession>A0A7R9ADH8</accession>
<dbReference type="PANTHER" id="PTHR48041">
    <property type="entry name" value="ABC TRANSPORTER G FAMILY MEMBER 28"/>
    <property type="match status" value="1"/>
</dbReference>
<keyword evidence="10" id="KW-1185">Reference proteome</keyword>
<dbReference type="InterPro" id="IPR050352">
    <property type="entry name" value="ABCG_transporters"/>
</dbReference>
<feature type="transmembrane region" description="Helical" evidence="7">
    <location>
        <begin position="323"/>
        <end position="346"/>
    </location>
</feature>
<feature type="transmembrane region" description="Helical" evidence="7">
    <location>
        <begin position="239"/>
        <end position="261"/>
    </location>
</feature>
<feature type="transmembrane region" description="Helical" evidence="7">
    <location>
        <begin position="132"/>
        <end position="155"/>
    </location>
</feature>
<protein>
    <recommendedName>
        <fullName evidence="8">ABC-2 type transporter transmembrane domain-containing protein</fullName>
    </recommendedName>
</protein>
<feature type="compositionally biased region" description="Polar residues" evidence="6">
    <location>
        <begin position="38"/>
        <end position="48"/>
    </location>
</feature>
<reference evidence="9" key="1">
    <citation type="submission" date="2020-11" db="EMBL/GenBank/DDBJ databases">
        <authorList>
            <person name="Tran Van P."/>
        </authorList>
    </citation>
    <scope>NUCLEOTIDE SEQUENCE</scope>
</reference>
<dbReference type="OrthoDB" id="66620at2759"/>
<evidence type="ECO:0000256" key="5">
    <source>
        <dbReference type="ARBA" id="ARBA00023136"/>
    </source>
</evidence>
<evidence type="ECO:0000256" key="3">
    <source>
        <dbReference type="ARBA" id="ARBA00022692"/>
    </source>
</evidence>
<dbReference type="Pfam" id="PF01061">
    <property type="entry name" value="ABC2_membrane"/>
    <property type="match status" value="1"/>
</dbReference>
<name>A0A7R9ADH8_9CRUS</name>
<sequence length="354" mass="40835">MEVAVGFHGREAINVLFDAANVETATPRKQEEPDQAFLSPNSKSSLSTASSGVWRKIKVMLDTRPKATEDAVAEYAVSFASQVECLFLRCLKTTTRDLWLLYFRGGAHIFVGLFMGVFFFDMGEDATRVFHNVGSVFFTILFLIFASMLPTTVTYPLEIHVLLKEILNKWYSLKAYYLAKTLSDIPFSLIYSLIYLALWYFMSSQPMDAHRFLRFLALSAFVSIICQSLGLMIGTVFPIQTAVFVGPVVAAPFLIFSGFFLSVKAIPQYMRWVSHISFLKYYFEGTMFCIYGYNRSDLLCNQPFCQFKNPDMFLRELDLEENVYWLDFWVLVLYNVVLRVVAYYVIRWKLHHSQ</sequence>
<keyword evidence="3 7" id="KW-0812">Transmembrane</keyword>
<evidence type="ECO:0000256" key="7">
    <source>
        <dbReference type="SAM" id="Phobius"/>
    </source>
</evidence>
<dbReference type="InterPro" id="IPR013525">
    <property type="entry name" value="ABC2_TM"/>
</dbReference>
<evidence type="ECO:0000256" key="4">
    <source>
        <dbReference type="ARBA" id="ARBA00022989"/>
    </source>
</evidence>
<dbReference type="EMBL" id="CAJPEV010004183">
    <property type="protein sequence ID" value="CAG0901336.1"/>
    <property type="molecule type" value="Genomic_DNA"/>
</dbReference>
<feature type="transmembrane region" description="Helical" evidence="7">
    <location>
        <begin position="99"/>
        <end position="120"/>
    </location>
</feature>
<organism evidence="9">
    <name type="scientific">Darwinula stevensoni</name>
    <dbReference type="NCBI Taxonomy" id="69355"/>
    <lineage>
        <taxon>Eukaryota</taxon>
        <taxon>Metazoa</taxon>
        <taxon>Ecdysozoa</taxon>
        <taxon>Arthropoda</taxon>
        <taxon>Crustacea</taxon>
        <taxon>Oligostraca</taxon>
        <taxon>Ostracoda</taxon>
        <taxon>Podocopa</taxon>
        <taxon>Podocopida</taxon>
        <taxon>Darwinulocopina</taxon>
        <taxon>Darwinuloidea</taxon>
        <taxon>Darwinulidae</taxon>
        <taxon>Darwinula</taxon>
    </lineage>
</organism>
<feature type="domain" description="ABC-2 type transporter transmembrane" evidence="8">
    <location>
        <begin position="82"/>
        <end position="288"/>
    </location>
</feature>
<dbReference type="GO" id="GO:0005886">
    <property type="term" value="C:plasma membrane"/>
    <property type="evidence" value="ECO:0007669"/>
    <property type="project" value="TreeGrafter"/>
</dbReference>
<evidence type="ECO:0000256" key="1">
    <source>
        <dbReference type="ARBA" id="ARBA00004141"/>
    </source>
</evidence>
<dbReference type="AlphaFoldDB" id="A0A7R9ADH8"/>
<keyword evidence="5 7" id="KW-0472">Membrane</keyword>
<feature type="region of interest" description="Disordered" evidence="6">
    <location>
        <begin position="27"/>
        <end position="48"/>
    </location>
</feature>
<dbReference type="PANTHER" id="PTHR48041:SF78">
    <property type="entry name" value="ABC TRANSPORTER EXPRESSED IN TRACHEA, ISOFORM A"/>
    <property type="match status" value="1"/>
</dbReference>
<proteinExistence type="predicted"/>
<comment type="subcellular location">
    <subcellularLocation>
        <location evidence="1">Membrane</location>
        <topology evidence="1">Multi-pass membrane protein</topology>
    </subcellularLocation>
</comment>
<keyword evidence="4 7" id="KW-1133">Transmembrane helix</keyword>
<dbReference type="Proteomes" id="UP000677054">
    <property type="component" value="Unassembled WGS sequence"/>
</dbReference>
<dbReference type="GO" id="GO:0140359">
    <property type="term" value="F:ABC-type transporter activity"/>
    <property type="evidence" value="ECO:0007669"/>
    <property type="project" value="InterPro"/>
</dbReference>
<feature type="transmembrane region" description="Helical" evidence="7">
    <location>
        <begin position="273"/>
        <end position="293"/>
    </location>
</feature>
<evidence type="ECO:0000256" key="2">
    <source>
        <dbReference type="ARBA" id="ARBA00022448"/>
    </source>
</evidence>
<evidence type="ECO:0000313" key="9">
    <source>
        <dbReference type="EMBL" id="CAD7252187.1"/>
    </source>
</evidence>
<keyword evidence="2" id="KW-0813">Transport</keyword>